<dbReference type="AlphaFoldDB" id="A0A327JMS8"/>
<sequence>MGQPVRRSAVGQGRCGGLDRAYPVYGDAELCSTYYRKPAGVSHAAERLRPADRKGFAARRLTTTVARAGRTPTTGVTVTGDDRKALFERLRQDLATGWTPVRYESADGLALGGRDYRPAPDADSGNALPLLCLPGLTRNSRDFHALARALSGRGKDARRVVTLDLRGRGVSASDADARNYAPPVEAEDVVKGLDSLGIERAVILGTSRGGLVGTLIALGHPARLAGLILNDVGPAIETAGLKRISDYIVSPWVPSTWEAAAAGQKRQLEAFFPDFGDEDWMRFALQIYADVDGKPAFAFDPQLGATFADISFDKPQPTAWELFDALAGVPLMVIRGVLSDILSAETVAEMGARRSDLDVLTVPRQGHAPVLWEDAVVARIADFLSECDREGTGATEPPAP</sequence>
<feature type="domain" description="AB hydrolase-1" evidence="1">
    <location>
        <begin position="129"/>
        <end position="274"/>
    </location>
</feature>
<proteinExistence type="predicted"/>
<name>A0A327JMS8_9HYPH</name>
<organism evidence="2 3">
    <name type="scientific">Rhodobium orientis</name>
    <dbReference type="NCBI Taxonomy" id="34017"/>
    <lineage>
        <taxon>Bacteria</taxon>
        <taxon>Pseudomonadati</taxon>
        <taxon>Pseudomonadota</taxon>
        <taxon>Alphaproteobacteria</taxon>
        <taxon>Hyphomicrobiales</taxon>
        <taxon>Rhodobiaceae</taxon>
        <taxon>Rhodobium</taxon>
    </lineage>
</organism>
<evidence type="ECO:0000313" key="3">
    <source>
        <dbReference type="Proteomes" id="UP000249299"/>
    </source>
</evidence>
<evidence type="ECO:0000259" key="1">
    <source>
        <dbReference type="Pfam" id="PF00561"/>
    </source>
</evidence>
<dbReference type="PANTHER" id="PTHR43194:SF2">
    <property type="entry name" value="PEROXISOMAL MEMBRANE PROTEIN LPX1"/>
    <property type="match status" value="1"/>
</dbReference>
<dbReference type="Pfam" id="PF00561">
    <property type="entry name" value="Abhydrolase_1"/>
    <property type="match status" value="1"/>
</dbReference>
<dbReference type="OrthoDB" id="9791366at2"/>
<keyword evidence="3" id="KW-1185">Reference proteome</keyword>
<comment type="caution">
    <text evidence="2">The sequence shown here is derived from an EMBL/GenBank/DDBJ whole genome shotgun (WGS) entry which is preliminary data.</text>
</comment>
<dbReference type="InterPro" id="IPR029058">
    <property type="entry name" value="AB_hydrolase_fold"/>
</dbReference>
<accession>A0A327JMS8</accession>
<dbReference type="PANTHER" id="PTHR43194">
    <property type="entry name" value="HYDROLASE ALPHA/BETA FOLD FAMILY"/>
    <property type="match status" value="1"/>
</dbReference>
<evidence type="ECO:0000313" key="2">
    <source>
        <dbReference type="EMBL" id="RAI27035.1"/>
    </source>
</evidence>
<dbReference type="Proteomes" id="UP000249299">
    <property type="component" value="Unassembled WGS sequence"/>
</dbReference>
<dbReference type="InterPro" id="IPR050228">
    <property type="entry name" value="Carboxylesterase_BioH"/>
</dbReference>
<dbReference type="InterPro" id="IPR000073">
    <property type="entry name" value="AB_hydrolase_1"/>
</dbReference>
<reference evidence="2 3" key="1">
    <citation type="submission" date="2017-07" db="EMBL/GenBank/DDBJ databases">
        <title>Draft Genome Sequences of Select Purple Nonsulfur Bacteria.</title>
        <authorList>
            <person name="Lasarre B."/>
            <person name="Mckinlay J.B."/>
        </authorList>
    </citation>
    <scope>NUCLEOTIDE SEQUENCE [LARGE SCALE GENOMIC DNA]</scope>
    <source>
        <strain evidence="2 3">DSM 11290</strain>
    </source>
</reference>
<dbReference type="Gene3D" id="3.40.50.1820">
    <property type="entry name" value="alpha/beta hydrolase"/>
    <property type="match status" value="1"/>
</dbReference>
<protein>
    <recommendedName>
        <fullName evidence="1">AB hydrolase-1 domain-containing protein</fullName>
    </recommendedName>
</protein>
<gene>
    <name evidence="2" type="ORF">CH339_11905</name>
</gene>
<dbReference type="SUPFAM" id="SSF53474">
    <property type="entry name" value="alpha/beta-Hydrolases"/>
    <property type="match status" value="1"/>
</dbReference>
<dbReference type="EMBL" id="NPEV01000023">
    <property type="protein sequence ID" value="RAI27035.1"/>
    <property type="molecule type" value="Genomic_DNA"/>
</dbReference>